<dbReference type="EMBL" id="DRZM01000061">
    <property type="protein sequence ID" value="HHP04476.1"/>
    <property type="molecule type" value="Genomic_DNA"/>
</dbReference>
<proteinExistence type="predicted"/>
<protein>
    <submittedName>
        <fullName evidence="1">Uncharacterized protein</fullName>
    </submittedName>
</protein>
<evidence type="ECO:0000313" key="2">
    <source>
        <dbReference type="EMBL" id="HHP04476.1"/>
    </source>
</evidence>
<reference evidence="1" key="1">
    <citation type="journal article" date="2020" name="mSystems">
        <title>Genome- and Community-Level Interaction Insights into Carbon Utilization and Element Cycling Functions of Hydrothermarchaeota in Hydrothermal Sediment.</title>
        <authorList>
            <person name="Zhou Z."/>
            <person name="Liu Y."/>
            <person name="Xu W."/>
            <person name="Pan J."/>
            <person name="Luo Z.H."/>
            <person name="Li M."/>
        </authorList>
    </citation>
    <scope>NUCLEOTIDE SEQUENCE [LARGE SCALE GENOMIC DNA]</scope>
    <source>
        <strain evidence="2">SpSt-1125</strain>
        <strain evidence="1">SpSt-8</strain>
    </source>
</reference>
<sequence>MCVVSKNLVCASSKTYVLKIREDCFDKVVRLLEERGKVTAKYGPLVKGAYRDAVVTLVRPDKVQVILQFSNMSIEEFEKELESLG</sequence>
<evidence type="ECO:0000313" key="1">
    <source>
        <dbReference type="EMBL" id="HGB24789.1"/>
    </source>
</evidence>
<dbReference type="AlphaFoldDB" id="A0A7C3SLF2"/>
<name>A0A7C3SLF2_THEPE</name>
<gene>
    <name evidence="2" type="ORF">ENM88_01825</name>
    <name evidence="1" type="ORF">ENV88_01835</name>
</gene>
<organism evidence="1">
    <name type="scientific">Thermofilum pendens</name>
    <dbReference type="NCBI Taxonomy" id="2269"/>
    <lineage>
        <taxon>Archaea</taxon>
        <taxon>Thermoproteota</taxon>
        <taxon>Thermoprotei</taxon>
        <taxon>Thermofilales</taxon>
        <taxon>Thermofilaceae</taxon>
        <taxon>Thermofilum</taxon>
    </lineage>
</organism>
<dbReference type="EMBL" id="DTIB01000039">
    <property type="protein sequence ID" value="HGB24789.1"/>
    <property type="molecule type" value="Genomic_DNA"/>
</dbReference>
<accession>A0A7C3SLF2</accession>
<comment type="caution">
    <text evidence="1">The sequence shown here is derived from an EMBL/GenBank/DDBJ whole genome shotgun (WGS) entry which is preliminary data.</text>
</comment>